<evidence type="ECO:0000313" key="1">
    <source>
        <dbReference type="EMBL" id="QUS40548.1"/>
    </source>
</evidence>
<reference evidence="1 2" key="1">
    <citation type="submission" date="2019-02" db="EMBL/GenBank/DDBJ databases">
        <title>Emended description of the genus Rhodopseudomonas and description of Rhodopseudomonas albus sp. nov., a non-phototrophic, heavy-metal-tolerant bacterium isolated from garden soil.</title>
        <authorList>
            <person name="Bao Z."/>
            <person name="Cao W.W."/>
            <person name="Sato Y."/>
            <person name="Nishizawa T."/>
            <person name="Zhao J."/>
            <person name="Guo Y."/>
            <person name="Ohta H."/>
        </authorList>
    </citation>
    <scope>NUCLEOTIDE SEQUENCE [LARGE SCALE GENOMIC DNA]</scope>
    <source>
        <strain evidence="1 2">SK50-23</strain>
    </source>
</reference>
<dbReference type="RefSeq" id="WP_211909131.1">
    <property type="nucleotide sequence ID" value="NZ_CP036498.1"/>
</dbReference>
<evidence type="ECO:0000313" key="2">
    <source>
        <dbReference type="Proteomes" id="UP000682843"/>
    </source>
</evidence>
<keyword evidence="2" id="KW-1185">Reference proteome</keyword>
<gene>
    <name evidence="1" type="ORF">RPMA_18190</name>
</gene>
<name>A0ABX8ADQ1_9BRAD</name>
<protein>
    <submittedName>
        <fullName evidence="1">Uncharacterized protein</fullName>
    </submittedName>
</protein>
<dbReference type="EMBL" id="CP036498">
    <property type="protein sequence ID" value="QUS40548.1"/>
    <property type="molecule type" value="Genomic_DNA"/>
</dbReference>
<sequence>MTATATIAFKACEEITIVGAETECECSHCGRPLKVGVRLAGFGGVFGSDCLARASEKQKVGPYIQKLSGQSIKERGIIARKGAEYASRMYGWRVGDANFKLVLKSDLRSI</sequence>
<accession>A0ABX8ADQ1</accession>
<dbReference type="Proteomes" id="UP000682843">
    <property type="component" value="Chromosome"/>
</dbReference>
<proteinExistence type="predicted"/>
<organism evidence="1 2">
    <name type="scientific">Tardiphaga alba</name>
    <dbReference type="NCBI Taxonomy" id="340268"/>
    <lineage>
        <taxon>Bacteria</taxon>
        <taxon>Pseudomonadati</taxon>
        <taxon>Pseudomonadota</taxon>
        <taxon>Alphaproteobacteria</taxon>
        <taxon>Hyphomicrobiales</taxon>
        <taxon>Nitrobacteraceae</taxon>
        <taxon>Tardiphaga</taxon>
    </lineage>
</organism>